<accession>A0A510K700</accession>
<dbReference type="Gene3D" id="3.30.160.250">
    <property type="match status" value="1"/>
</dbReference>
<dbReference type="AlphaFoldDB" id="A0A510K700"/>
<evidence type="ECO:0000313" key="1">
    <source>
        <dbReference type="EMBL" id="BBM47408.1"/>
    </source>
</evidence>
<protein>
    <submittedName>
        <fullName evidence="1">Toxin-antitoxin system, antitoxin component, HicB family</fullName>
    </submittedName>
</protein>
<sequence>MFVVYPAIFIKEKESYTVLFPDFGGATCGKSIEDAYYMSTDYLGMNLLDYYKENKEFPKATSLEGLNIKLYIKELFDDEKEVEEALKNSFKSLVGLDFQKYLKEVNVKSIRKNVTIPSWLNEVAKRNNINFSKVLQEALERELEID</sequence>
<dbReference type="RefSeq" id="WP_146960474.1">
    <property type="nucleotide sequence ID" value="NZ_AP019834.1"/>
</dbReference>
<name>A0A510K700_9FUSO</name>
<dbReference type="Proteomes" id="UP000321397">
    <property type="component" value="Chromosome"/>
</dbReference>
<reference evidence="1 2" key="1">
    <citation type="submission" date="2019-07" db="EMBL/GenBank/DDBJ databases">
        <title>Complete Genome Sequence of Leptotrichia wadei Strain JMUB3933.</title>
        <authorList>
            <person name="Watanabe S."/>
            <person name="Cui L."/>
        </authorList>
    </citation>
    <scope>NUCLEOTIDE SEQUENCE [LARGE SCALE GENOMIC DNA]</scope>
    <source>
        <strain evidence="1 2">JMUB3933</strain>
    </source>
</reference>
<evidence type="ECO:0000313" key="2">
    <source>
        <dbReference type="Proteomes" id="UP000321397"/>
    </source>
</evidence>
<organism evidence="1 2">
    <name type="scientific">Leptotrichia wadei</name>
    <dbReference type="NCBI Taxonomy" id="157687"/>
    <lineage>
        <taxon>Bacteria</taxon>
        <taxon>Fusobacteriati</taxon>
        <taxon>Fusobacteriota</taxon>
        <taxon>Fusobacteriia</taxon>
        <taxon>Fusobacteriales</taxon>
        <taxon>Leptotrichiaceae</taxon>
        <taxon>Leptotrichia</taxon>
    </lineage>
</organism>
<dbReference type="EMBL" id="AP019834">
    <property type="protein sequence ID" value="BBM47408.1"/>
    <property type="molecule type" value="Genomic_DNA"/>
</dbReference>
<proteinExistence type="predicted"/>
<dbReference type="SUPFAM" id="SSF143100">
    <property type="entry name" value="TTHA1013/TTHA0281-like"/>
    <property type="match status" value="1"/>
</dbReference>
<dbReference type="InterPro" id="IPR035069">
    <property type="entry name" value="TTHA1013/TTHA0281-like"/>
</dbReference>
<gene>
    <name evidence="1" type="ORF">JMUB3933_0909</name>
</gene>